<gene>
    <name evidence="1" type="ORF">LCGC14_1731760</name>
</gene>
<accession>A0A0F9JPW2</accession>
<sequence length="45" mass="5231">MQKGLTQREALVFLAKPVKKKPKKRKRISFMELSLDNAFAKAKKK</sequence>
<proteinExistence type="predicted"/>
<name>A0A0F9JPW2_9ZZZZ</name>
<dbReference type="AlphaFoldDB" id="A0A0F9JPW2"/>
<protein>
    <submittedName>
        <fullName evidence="1">Uncharacterized protein</fullName>
    </submittedName>
</protein>
<dbReference type="EMBL" id="LAZR01015723">
    <property type="protein sequence ID" value="KKM07656.1"/>
    <property type="molecule type" value="Genomic_DNA"/>
</dbReference>
<comment type="caution">
    <text evidence="1">The sequence shown here is derived from an EMBL/GenBank/DDBJ whole genome shotgun (WGS) entry which is preliminary data.</text>
</comment>
<organism evidence="1">
    <name type="scientific">marine sediment metagenome</name>
    <dbReference type="NCBI Taxonomy" id="412755"/>
    <lineage>
        <taxon>unclassified sequences</taxon>
        <taxon>metagenomes</taxon>
        <taxon>ecological metagenomes</taxon>
    </lineage>
</organism>
<evidence type="ECO:0000313" key="1">
    <source>
        <dbReference type="EMBL" id="KKM07656.1"/>
    </source>
</evidence>
<reference evidence="1" key="1">
    <citation type="journal article" date="2015" name="Nature">
        <title>Complex archaea that bridge the gap between prokaryotes and eukaryotes.</title>
        <authorList>
            <person name="Spang A."/>
            <person name="Saw J.H."/>
            <person name="Jorgensen S.L."/>
            <person name="Zaremba-Niedzwiedzka K."/>
            <person name="Martijn J."/>
            <person name="Lind A.E."/>
            <person name="van Eijk R."/>
            <person name="Schleper C."/>
            <person name="Guy L."/>
            <person name="Ettema T.J."/>
        </authorList>
    </citation>
    <scope>NUCLEOTIDE SEQUENCE</scope>
</reference>